<dbReference type="EMBL" id="CP045905">
    <property type="protein sequence ID" value="QQP36886.1"/>
    <property type="molecule type" value="Genomic_DNA"/>
</dbReference>
<dbReference type="OrthoDB" id="10577888at2759"/>
<accession>A0A7T8GSU8</accession>
<dbReference type="Proteomes" id="UP000595437">
    <property type="component" value="Chromosome 16"/>
</dbReference>
<evidence type="ECO:0000313" key="2">
    <source>
        <dbReference type="Proteomes" id="UP000595437"/>
    </source>
</evidence>
<sequence length="54" mass="6309">MDEQTRLSATEHKIEAKANVVDKVNKILDSKERRVKFVENQKVQALVFDKKPKK</sequence>
<name>A0A7T8GSU8_CALRO</name>
<reference evidence="2" key="1">
    <citation type="submission" date="2021-01" db="EMBL/GenBank/DDBJ databases">
        <title>Caligus Genome Assembly.</title>
        <authorList>
            <person name="Gallardo-Escarate C."/>
        </authorList>
    </citation>
    <scope>NUCLEOTIDE SEQUENCE [LARGE SCALE GENOMIC DNA]</scope>
</reference>
<dbReference type="AlphaFoldDB" id="A0A7T8GSU8"/>
<gene>
    <name evidence="1" type="ORF">FKW44_022120</name>
</gene>
<keyword evidence="2" id="KW-1185">Reference proteome</keyword>
<evidence type="ECO:0000313" key="1">
    <source>
        <dbReference type="EMBL" id="QQP36886.1"/>
    </source>
</evidence>
<organism evidence="1 2">
    <name type="scientific">Caligus rogercresseyi</name>
    <name type="common">Sea louse</name>
    <dbReference type="NCBI Taxonomy" id="217165"/>
    <lineage>
        <taxon>Eukaryota</taxon>
        <taxon>Metazoa</taxon>
        <taxon>Ecdysozoa</taxon>
        <taxon>Arthropoda</taxon>
        <taxon>Crustacea</taxon>
        <taxon>Multicrustacea</taxon>
        <taxon>Hexanauplia</taxon>
        <taxon>Copepoda</taxon>
        <taxon>Siphonostomatoida</taxon>
        <taxon>Caligidae</taxon>
        <taxon>Caligus</taxon>
    </lineage>
</organism>
<proteinExistence type="predicted"/>
<protein>
    <submittedName>
        <fullName evidence="1">Uncharacterized protein</fullName>
    </submittedName>
</protein>